<reference evidence="1 3" key="1">
    <citation type="submission" date="2020-05" db="EMBL/GenBank/DDBJ databases">
        <title>Characterization of novel class B3 metallo-beta-lactamase from novel Pseudomonas species.</title>
        <authorList>
            <person name="Yamada K."/>
            <person name="Aoki K."/>
            <person name="Ishii Y."/>
        </authorList>
    </citation>
    <scope>NUCLEOTIDE SEQUENCE [LARGE SCALE GENOMIC DNA]</scope>
    <source>
        <strain evidence="1 3">TUM18999</strain>
        <strain evidence="2 4">TUM20286</strain>
    </source>
</reference>
<name>A0A6J4E950_9PSED</name>
<dbReference type="EMBL" id="AP023189">
    <property type="protein sequence ID" value="BCG25899.1"/>
    <property type="molecule type" value="Genomic_DNA"/>
</dbReference>
<dbReference type="KEGG" id="ptw:TUM18999_40900"/>
<protein>
    <recommendedName>
        <fullName evidence="5">DUF1456 domain-containing protein</fullName>
    </recommendedName>
</protein>
<dbReference type="Proteomes" id="UP001054892">
    <property type="component" value="Unassembled WGS sequence"/>
</dbReference>
<gene>
    <name evidence="1" type="ORF">TUM18999_40900</name>
    <name evidence="2" type="ORF">TUM20286_53500</name>
</gene>
<evidence type="ECO:0000313" key="1">
    <source>
        <dbReference type="EMBL" id="BCG25899.1"/>
    </source>
</evidence>
<dbReference type="AlphaFoldDB" id="A0A6J4E950"/>
<dbReference type="Pfam" id="PF07308">
    <property type="entry name" value="DUF1456"/>
    <property type="match status" value="2"/>
</dbReference>
<accession>A0A6J4E950</accession>
<dbReference type="Proteomes" id="UP000509383">
    <property type="component" value="Chromosome"/>
</dbReference>
<evidence type="ECO:0000313" key="4">
    <source>
        <dbReference type="Proteomes" id="UP001054892"/>
    </source>
</evidence>
<keyword evidence="4" id="KW-1185">Reference proteome</keyword>
<dbReference type="InterPro" id="IPR009921">
    <property type="entry name" value="YehS-like"/>
</dbReference>
<evidence type="ECO:0000313" key="3">
    <source>
        <dbReference type="Proteomes" id="UP000509383"/>
    </source>
</evidence>
<dbReference type="PANTHER" id="PTHR37805:SF1">
    <property type="entry name" value="CYTOPLASMIC PROTEIN"/>
    <property type="match status" value="1"/>
</dbReference>
<sequence>MTNNDVLRSLRYLLDISDARVVEIIGLADQEVSRQEVASWLVRDDEEGYHSCSDKRLAGFLDGLVYAMRGKDESRPPLPLELPMSNNQVLKKLRVAFELREDDILDILHEADLPMTRSEIGALFRKKDHKNYRPCGDQILRNFLRGLTARRRPQPD</sequence>
<proteinExistence type="predicted"/>
<evidence type="ECO:0000313" key="2">
    <source>
        <dbReference type="EMBL" id="GJN55598.1"/>
    </source>
</evidence>
<dbReference type="RefSeq" id="WP_173178025.1">
    <property type="nucleotide sequence ID" value="NZ_AP023189.1"/>
</dbReference>
<evidence type="ECO:0008006" key="5">
    <source>
        <dbReference type="Google" id="ProtNLM"/>
    </source>
</evidence>
<organism evidence="1 3">
    <name type="scientific">Pseudomonas tohonis</name>
    <dbReference type="NCBI Taxonomy" id="2725477"/>
    <lineage>
        <taxon>Bacteria</taxon>
        <taxon>Pseudomonadati</taxon>
        <taxon>Pseudomonadota</taxon>
        <taxon>Gammaproteobacteria</taxon>
        <taxon>Pseudomonadales</taxon>
        <taxon>Pseudomonadaceae</taxon>
        <taxon>Pseudomonas</taxon>
    </lineage>
</organism>
<dbReference type="PANTHER" id="PTHR37805">
    <property type="entry name" value="CYTOPLASMIC PROTEIN-RELATED"/>
    <property type="match status" value="1"/>
</dbReference>
<dbReference type="EMBL" id="BQKM01000019">
    <property type="protein sequence ID" value="GJN55598.1"/>
    <property type="molecule type" value="Genomic_DNA"/>
</dbReference>